<evidence type="ECO:0000259" key="21">
    <source>
        <dbReference type="PROSITE" id="PS51462"/>
    </source>
</evidence>
<evidence type="ECO:0000256" key="17">
    <source>
        <dbReference type="ARBA" id="ARBA00047501"/>
    </source>
</evidence>
<reference evidence="22" key="1">
    <citation type="journal article" date="2023" name="Front. Mar. Sci.">
        <title>A new Merluccius polli reference genome to investigate the effects of global change in West African waters.</title>
        <authorList>
            <person name="Mateo J.L."/>
            <person name="Blanco-Fernandez C."/>
            <person name="Garcia-Vazquez E."/>
            <person name="Machado-Schiaffino G."/>
        </authorList>
    </citation>
    <scope>NUCLEOTIDE SEQUENCE</scope>
    <source>
        <strain evidence="22">C29</strain>
        <tissue evidence="22">Fin</tissue>
    </source>
</reference>
<dbReference type="SUPFAM" id="SSF48403">
    <property type="entry name" value="Ankyrin repeat"/>
    <property type="match status" value="1"/>
</dbReference>
<dbReference type="InterPro" id="IPR000086">
    <property type="entry name" value="NUDIX_hydrolase_dom"/>
</dbReference>
<evidence type="ECO:0000256" key="13">
    <source>
        <dbReference type="ARBA" id="ARBA00030313"/>
    </source>
</evidence>
<comment type="catalytic activity">
    <reaction evidence="19">
        <text>NADH + H2O = reduced beta-nicotinamide D-ribonucleotide + AMP + 2 H(+)</text>
        <dbReference type="Rhea" id="RHEA:48868"/>
        <dbReference type="ChEBI" id="CHEBI:15377"/>
        <dbReference type="ChEBI" id="CHEBI:15378"/>
        <dbReference type="ChEBI" id="CHEBI:57945"/>
        <dbReference type="ChEBI" id="CHEBI:90832"/>
        <dbReference type="ChEBI" id="CHEBI:456215"/>
        <dbReference type="EC" id="3.6.1.22"/>
    </reaction>
    <physiologicalReaction direction="left-to-right" evidence="19">
        <dbReference type="Rhea" id="RHEA:48869"/>
    </physiologicalReaction>
</comment>
<dbReference type="InterPro" id="IPR036770">
    <property type="entry name" value="Ankyrin_rpt-contain_sf"/>
</dbReference>
<keyword evidence="20" id="KW-0040">ANK repeat</keyword>
<dbReference type="GO" id="GO:0005777">
    <property type="term" value="C:peroxisome"/>
    <property type="evidence" value="ECO:0007669"/>
    <property type="project" value="TreeGrafter"/>
</dbReference>
<dbReference type="Pfam" id="PF00293">
    <property type="entry name" value="NUDIX"/>
    <property type="match status" value="1"/>
</dbReference>
<evidence type="ECO:0000256" key="18">
    <source>
        <dbReference type="ARBA" id="ARBA00049196"/>
    </source>
</evidence>
<comment type="function">
    <text evidence="15">mRNA decapping enzyme that specifically removes the nicotinamide adenine dinucleotide (NAD) cap from a subset of mRNAs by hydrolyzing the diphosphate linkage to produce nicotinamide mononucleotide (NMN) and 5' monophosphate mRNA. The NAD-cap is present at the 5'-end of some RNAs; in contrast to the canonical N7 methylguanosine (m7G) cap, the NAD cap promotes mRNA decay. Preferentially acts on NAD-capped transcripts in response to nutrient stress. Also acts on free nicotinamide adenine dinucleotide molecules: hydrolyzes NAD(H) into NMN(H) and AMP, and NADPH into NMNH and 2',5'-ADP. May act to regulate the concentration of peroxisomal nicotinamide nucleotide cofactors required for oxidative metabolism in this organelle. Regulates the levels of circadian clock components PER1, PER2, PER3 and CRY2 in the liver.</text>
</comment>
<dbReference type="Gene3D" id="3.90.79.10">
    <property type="entry name" value="Nucleoside Triphosphate Pyrophosphohydrolase"/>
    <property type="match status" value="1"/>
</dbReference>
<keyword evidence="9" id="KW-0521">NADP</keyword>
<dbReference type="PROSITE" id="PS00893">
    <property type="entry name" value="NUDIX_BOX"/>
    <property type="match status" value="1"/>
</dbReference>
<dbReference type="PROSITE" id="PS51462">
    <property type="entry name" value="NUDIX"/>
    <property type="match status" value="1"/>
</dbReference>
<keyword evidence="8" id="KW-0460">Magnesium</keyword>
<gene>
    <name evidence="22" type="primary">Nudt12</name>
    <name evidence="22" type="ORF">N1851_000217</name>
</gene>
<evidence type="ECO:0000256" key="16">
    <source>
        <dbReference type="ARBA" id="ARBA00046702"/>
    </source>
</evidence>
<dbReference type="PANTHER" id="PTHR42904">
    <property type="entry name" value="NUDIX HYDROLASE, NUDC SUBFAMILY"/>
    <property type="match status" value="1"/>
</dbReference>
<dbReference type="SUPFAM" id="SSF55811">
    <property type="entry name" value="Nudix"/>
    <property type="match status" value="1"/>
</dbReference>
<keyword evidence="23" id="KW-1185">Reference proteome</keyword>
<evidence type="ECO:0000313" key="23">
    <source>
        <dbReference type="Proteomes" id="UP001174136"/>
    </source>
</evidence>
<dbReference type="InterPro" id="IPR015797">
    <property type="entry name" value="NUDIX_hydrolase-like_dom_sf"/>
</dbReference>
<dbReference type="GO" id="GO:0035529">
    <property type="term" value="F:NADH pyrophosphatase activity"/>
    <property type="evidence" value="ECO:0007669"/>
    <property type="project" value="TreeGrafter"/>
</dbReference>
<comment type="catalytic activity">
    <reaction evidence="11">
        <text>a 5'-end NAD(+)-phospho-ribonucleoside in mRNA + H2O = a 5'-end phospho-adenosine-phospho-ribonucleoside in mRNA + beta-nicotinamide D-ribonucleotide + 2 H(+)</text>
        <dbReference type="Rhea" id="RHEA:60876"/>
        <dbReference type="Rhea" id="RHEA-COMP:15698"/>
        <dbReference type="Rhea" id="RHEA-COMP:15719"/>
        <dbReference type="ChEBI" id="CHEBI:14649"/>
        <dbReference type="ChEBI" id="CHEBI:15377"/>
        <dbReference type="ChEBI" id="CHEBI:15378"/>
        <dbReference type="ChEBI" id="CHEBI:144029"/>
        <dbReference type="ChEBI" id="CHEBI:144051"/>
    </reaction>
    <physiologicalReaction direction="left-to-right" evidence="11">
        <dbReference type="Rhea" id="RHEA:60877"/>
    </physiologicalReaction>
</comment>
<evidence type="ECO:0000256" key="14">
    <source>
        <dbReference type="ARBA" id="ARBA00031178"/>
    </source>
</evidence>
<comment type="subunit">
    <text evidence="16">Homodimer. Homodimerization is essential for its catalytic activity and protein stability. Interacts (via ANK repeats) with BLMH.</text>
</comment>
<feature type="repeat" description="ANK" evidence="20">
    <location>
        <begin position="40"/>
        <end position="72"/>
    </location>
</feature>
<dbReference type="AlphaFoldDB" id="A0AA47P9W7"/>
<protein>
    <recommendedName>
        <fullName evidence="12">NAD-capped RNA hydrolase NUDT12</fullName>
        <ecNumber evidence="5">3.6.1.22</ecNumber>
    </recommendedName>
    <alternativeName>
        <fullName evidence="13">NADH pyrophosphatase NUDT12</fullName>
    </alternativeName>
    <alternativeName>
        <fullName evidence="14">Nucleoside diphosphate-linked moiety X motif 12</fullName>
    </alternativeName>
</protein>
<evidence type="ECO:0000256" key="9">
    <source>
        <dbReference type="ARBA" id="ARBA00022857"/>
    </source>
</evidence>
<keyword evidence="10" id="KW-0520">NAD</keyword>
<dbReference type="PROSITE" id="PS50297">
    <property type="entry name" value="ANK_REP_REGION"/>
    <property type="match status" value="1"/>
</dbReference>
<dbReference type="Pfam" id="PF12796">
    <property type="entry name" value="Ank_2"/>
    <property type="match status" value="1"/>
</dbReference>
<comment type="catalytic activity">
    <reaction evidence="17">
        <text>NADPH + H2O = reduced beta-nicotinamide D-ribonucleotide + adenosine 2',5'-bisphosphate + 2 H(+)</text>
        <dbReference type="Rhea" id="RHEA:60820"/>
        <dbReference type="ChEBI" id="CHEBI:15377"/>
        <dbReference type="ChEBI" id="CHEBI:15378"/>
        <dbReference type="ChEBI" id="CHEBI:57783"/>
        <dbReference type="ChEBI" id="CHEBI:90832"/>
        <dbReference type="ChEBI" id="CHEBI:194156"/>
    </reaction>
    <physiologicalReaction direction="left-to-right" evidence="17">
        <dbReference type="Rhea" id="RHEA:60821"/>
    </physiologicalReaction>
</comment>
<sequence>MNVLEETVERLGDAASRGDVAAVRSLLARSASLLNRPGTSGWTALMLAARNGHFTVAETLLSHGADRLAVNRSSQTAYDIAKFWGHTHISHLLVQTDDRPFLATSDPSQETYFSAEPLDRLSERRSDEAWQQDKQNRPDSVFLLFSKLSPLVRSLQPSTGPGAQTSLCRFSSSLVKELLLKPGSVLIFLGVERRRPSQTSSEPPAWFAINSTEDPEVLLQLGGEKDVFWARRPNRDLLNLSQDEAGIVAQARAVLAWHSRYTFCPTCGSSTRLEEAGYKRTCTNASCCSLLGVHNTSYPRVDPVVIMLVLHPDGEQCLLGRKKIFPTGMFSCLAGFIEPGECLESAVRREVEEESGVKVGSVRYVACQPWPVPSSLMMGCLAVALSTHIKVDENEIEEARWFPRQQVIDALFKGGSPALFLPPQQTIAHQLVKHWIGCTSNL</sequence>
<feature type="domain" description="Nudix hydrolase" evidence="21">
    <location>
        <begin position="299"/>
        <end position="425"/>
    </location>
</feature>
<dbReference type="Proteomes" id="UP001174136">
    <property type="component" value="Unassembled WGS sequence"/>
</dbReference>
<evidence type="ECO:0000256" key="7">
    <source>
        <dbReference type="ARBA" id="ARBA00022801"/>
    </source>
</evidence>
<comment type="catalytic activity">
    <reaction evidence="18">
        <text>NAD(+) + H2O = beta-nicotinamide D-ribonucleotide + AMP + 2 H(+)</text>
        <dbReference type="Rhea" id="RHEA:11800"/>
        <dbReference type="ChEBI" id="CHEBI:14649"/>
        <dbReference type="ChEBI" id="CHEBI:15377"/>
        <dbReference type="ChEBI" id="CHEBI:15378"/>
        <dbReference type="ChEBI" id="CHEBI:57540"/>
        <dbReference type="ChEBI" id="CHEBI:456215"/>
        <dbReference type="EC" id="3.6.1.22"/>
    </reaction>
    <physiologicalReaction direction="left-to-right" evidence="18">
        <dbReference type="Rhea" id="RHEA:11801"/>
    </physiologicalReaction>
</comment>
<dbReference type="EMBL" id="JAOPHQ010000005">
    <property type="protein sequence ID" value="KAK0156501.1"/>
    <property type="molecule type" value="Genomic_DNA"/>
</dbReference>
<dbReference type="Pfam" id="PF09296">
    <property type="entry name" value="NUDIX-like"/>
    <property type="match status" value="1"/>
</dbReference>
<evidence type="ECO:0000256" key="15">
    <source>
        <dbReference type="ARBA" id="ARBA00045837"/>
    </source>
</evidence>
<dbReference type="CDD" id="cd03429">
    <property type="entry name" value="NUDIX_NADH_pyrophosphatase_Nudt13"/>
    <property type="match status" value="1"/>
</dbReference>
<dbReference type="GO" id="GO:0005829">
    <property type="term" value="C:cytosol"/>
    <property type="evidence" value="ECO:0007669"/>
    <property type="project" value="TreeGrafter"/>
</dbReference>
<evidence type="ECO:0000256" key="8">
    <source>
        <dbReference type="ARBA" id="ARBA00022842"/>
    </source>
</evidence>
<dbReference type="GO" id="GO:0046872">
    <property type="term" value="F:metal ion binding"/>
    <property type="evidence" value="ECO:0007669"/>
    <property type="project" value="UniProtKB-KW"/>
</dbReference>
<comment type="caution">
    <text evidence="22">The sequence shown here is derived from an EMBL/GenBank/DDBJ whole genome shotgun (WGS) entry which is preliminary data.</text>
</comment>
<dbReference type="InterPro" id="IPR049734">
    <property type="entry name" value="NudC-like_C"/>
</dbReference>
<evidence type="ECO:0000256" key="12">
    <source>
        <dbReference type="ARBA" id="ARBA00023869"/>
    </source>
</evidence>
<comment type="similarity">
    <text evidence="4">Belongs to the Nudix hydrolase family. NudC subfamily.</text>
</comment>
<dbReference type="PANTHER" id="PTHR42904:SF6">
    <property type="entry name" value="NAD-CAPPED RNA HYDROLASE NUDT12"/>
    <property type="match status" value="1"/>
</dbReference>
<comment type="cofactor">
    <cofactor evidence="2">
        <name>Zn(2+)</name>
        <dbReference type="ChEBI" id="CHEBI:29105"/>
    </cofactor>
</comment>
<dbReference type="InterPro" id="IPR002110">
    <property type="entry name" value="Ankyrin_rpt"/>
</dbReference>
<dbReference type="InterPro" id="IPR050241">
    <property type="entry name" value="NAD-cap_RNA_hydrolase_NudC"/>
</dbReference>
<keyword evidence="6" id="KW-0479">Metal-binding</keyword>
<dbReference type="NCBIfam" id="NF001299">
    <property type="entry name" value="PRK00241.1"/>
    <property type="match status" value="1"/>
</dbReference>
<evidence type="ECO:0000256" key="6">
    <source>
        <dbReference type="ARBA" id="ARBA00022723"/>
    </source>
</evidence>
<dbReference type="GO" id="GO:0006742">
    <property type="term" value="P:NADP+ catabolic process"/>
    <property type="evidence" value="ECO:0007669"/>
    <property type="project" value="TreeGrafter"/>
</dbReference>
<dbReference type="Gene3D" id="3.90.79.20">
    <property type="match status" value="1"/>
</dbReference>
<comment type="subcellular location">
    <subcellularLocation>
        <location evidence="3">Cytoplasmic granule</location>
    </subcellularLocation>
</comment>
<dbReference type="GO" id="GO:0019677">
    <property type="term" value="P:NAD+ catabolic process"/>
    <property type="evidence" value="ECO:0007669"/>
    <property type="project" value="TreeGrafter"/>
</dbReference>
<dbReference type="FunFam" id="3.90.79.10:FF:000023">
    <property type="entry name" value="Peroxisomal NADH pyrophosphatase NUDT12"/>
    <property type="match status" value="1"/>
</dbReference>
<evidence type="ECO:0000256" key="11">
    <source>
        <dbReference type="ARBA" id="ARBA00023679"/>
    </source>
</evidence>
<accession>A0AA47P9W7</accession>
<comment type="cofactor">
    <cofactor evidence="1">
        <name>Mg(2+)</name>
        <dbReference type="ChEBI" id="CHEBI:18420"/>
    </cofactor>
</comment>
<organism evidence="22 23">
    <name type="scientific">Merluccius polli</name>
    <name type="common">Benguela hake</name>
    <name type="synonym">Merluccius cadenati</name>
    <dbReference type="NCBI Taxonomy" id="89951"/>
    <lineage>
        <taxon>Eukaryota</taxon>
        <taxon>Metazoa</taxon>
        <taxon>Chordata</taxon>
        <taxon>Craniata</taxon>
        <taxon>Vertebrata</taxon>
        <taxon>Euteleostomi</taxon>
        <taxon>Actinopterygii</taxon>
        <taxon>Neopterygii</taxon>
        <taxon>Teleostei</taxon>
        <taxon>Neoteleostei</taxon>
        <taxon>Acanthomorphata</taxon>
        <taxon>Zeiogadaria</taxon>
        <taxon>Gadariae</taxon>
        <taxon>Gadiformes</taxon>
        <taxon>Gadoidei</taxon>
        <taxon>Merlucciidae</taxon>
        <taxon>Merluccius</taxon>
    </lineage>
</organism>
<evidence type="ECO:0000256" key="1">
    <source>
        <dbReference type="ARBA" id="ARBA00001946"/>
    </source>
</evidence>
<dbReference type="InterPro" id="IPR015375">
    <property type="entry name" value="NADH_PPase-like_N"/>
</dbReference>
<evidence type="ECO:0000256" key="5">
    <source>
        <dbReference type="ARBA" id="ARBA00012381"/>
    </source>
</evidence>
<evidence type="ECO:0000256" key="2">
    <source>
        <dbReference type="ARBA" id="ARBA00001947"/>
    </source>
</evidence>
<dbReference type="EC" id="3.6.1.22" evidence="5"/>
<evidence type="ECO:0000256" key="19">
    <source>
        <dbReference type="ARBA" id="ARBA00049264"/>
    </source>
</evidence>
<dbReference type="InterPro" id="IPR020084">
    <property type="entry name" value="NUDIX_hydrolase_CS"/>
</dbReference>
<evidence type="ECO:0000313" key="22">
    <source>
        <dbReference type="EMBL" id="KAK0156501.1"/>
    </source>
</evidence>
<name>A0AA47P9W7_MERPO</name>
<proteinExistence type="inferred from homology"/>
<evidence type="ECO:0000256" key="20">
    <source>
        <dbReference type="PROSITE-ProRule" id="PRU00023"/>
    </source>
</evidence>
<evidence type="ECO:0000256" key="3">
    <source>
        <dbReference type="ARBA" id="ARBA00004463"/>
    </source>
</evidence>
<evidence type="ECO:0000256" key="10">
    <source>
        <dbReference type="ARBA" id="ARBA00023027"/>
    </source>
</evidence>
<dbReference type="Gene3D" id="1.25.40.20">
    <property type="entry name" value="Ankyrin repeat-containing domain"/>
    <property type="match status" value="1"/>
</dbReference>
<evidence type="ECO:0000256" key="4">
    <source>
        <dbReference type="ARBA" id="ARBA00009595"/>
    </source>
</evidence>
<dbReference type="SMART" id="SM00248">
    <property type="entry name" value="ANK"/>
    <property type="match status" value="1"/>
</dbReference>
<keyword evidence="7" id="KW-0378">Hydrolase</keyword>
<dbReference type="PROSITE" id="PS50088">
    <property type="entry name" value="ANK_REPEAT"/>
    <property type="match status" value="1"/>
</dbReference>